<keyword evidence="3 7" id="KW-0547">Nucleotide-binding</keyword>
<dbReference type="InterPro" id="IPR004364">
    <property type="entry name" value="Aa-tRNA-synt_II"/>
</dbReference>
<evidence type="ECO:0000256" key="4">
    <source>
        <dbReference type="ARBA" id="ARBA00022840"/>
    </source>
</evidence>
<name>A0A9D1HPC6_9FIRM</name>
<dbReference type="CDD" id="cd04318">
    <property type="entry name" value="EcAsnRS_like_N"/>
    <property type="match status" value="1"/>
</dbReference>
<dbReference type="InterPro" id="IPR012340">
    <property type="entry name" value="NA-bd_OB-fold"/>
</dbReference>
<evidence type="ECO:0000256" key="5">
    <source>
        <dbReference type="ARBA" id="ARBA00022917"/>
    </source>
</evidence>
<comment type="subunit">
    <text evidence="7">Homodimer.</text>
</comment>
<dbReference type="InterPro" id="IPR002312">
    <property type="entry name" value="Asp/Asn-tRNA-synth_IIb"/>
</dbReference>
<dbReference type="SUPFAM" id="SSF50249">
    <property type="entry name" value="Nucleic acid-binding proteins"/>
    <property type="match status" value="1"/>
</dbReference>
<dbReference type="GO" id="GO:0005524">
    <property type="term" value="F:ATP binding"/>
    <property type="evidence" value="ECO:0007669"/>
    <property type="project" value="UniProtKB-UniRule"/>
</dbReference>
<dbReference type="NCBIfam" id="TIGR00457">
    <property type="entry name" value="asnS"/>
    <property type="match status" value="1"/>
</dbReference>
<comment type="similarity">
    <text evidence="1 7">Belongs to the class-II aminoacyl-tRNA synthetase family.</text>
</comment>
<keyword evidence="5 7" id="KW-0648">Protein biosynthesis</keyword>
<evidence type="ECO:0000313" key="9">
    <source>
        <dbReference type="EMBL" id="HIU14061.1"/>
    </source>
</evidence>
<accession>A0A9D1HPC6</accession>
<evidence type="ECO:0000256" key="3">
    <source>
        <dbReference type="ARBA" id="ARBA00022741"/>
    </source>
</evidence>
<proteinExistence type="inferred from homology"/>
<dbReference type="EC" id="6.1.1.22" evidence="7"/>
<evidence type="ECO:0000256" key="1">
    <source>
        <dbReference type="ARBA" id="ARBA00008226"/>
    </source>
</evidence>
<dbReference type="InterPro" id="IPR006195">
    <property type="entry name" value="aa-tRNA-synth_II"/>
</dbReference>
<dbReference type="InterPro" id="IPR004522">
    <property type="entry name" value="Asn-tRNA-ligase"/>
</dbReference>
<protein>
    <recommendedName>
        <fullName evidence="7">Asparagine--tRNA ligase</fullName>
        <ecNumber evidence="7">6.1.1.22</ecNumber>
    </recommendedName>
    <alternativeName>
        <fullName evidence="7">Asparaginyl-tRNA synthetase</fullName>
        <shortName evidence="7">AsnRS</shortName>
    </alternativeName>
</protein>
<sequence length="461" mass="53421">MEEISLHALTNRFLEDQSQLDGCLVTLKGWARTNRNNGKIGFIAFNDGSVFPTLQLVYEKEQLDMHEYECCSKVGNGDALIVEGKIVLTPQAKQPYEMHITHLEITAKCSSDYPLQKKRHSFEYLREIPHIRPRANTFMAVFKVRSLLSMAFHEFFQSNDFVYVHTPIVTTNDGEGAGETFVLTTREDGNYEKDFFGKKALINVTGQLHVEQFALAFNKVYTFGPVLRAEPSNTTTHAAEFWMIEPEFMFATLEDNMNLIESCIKYCIRYVMEHGKEEIDFFNQFVDRGLKERLTHILDSSFRRMTYTEAIEILEAHKDQFEMEPYWGIDMAKEHERFLCEKIVAGPVFITDYPKEIKAFYMLQNEDGKTVSACDLLVPGIGELVGGSAREYRYEKLKARMEELNMLESHSLDWYLETRQYGNPPHAGFGIGFERFLMYITGMENIRDVLPFPRTFKNLKL</sequence>
<gene>
    <name evidence="7 9" type="primary">asnS</name>
    <name evidence="9" type="ORF">IAD15_08335</name>
</gene>
<dbReference type="FunFam" id="3.30.930.10:FF:000016">
    <property type="entry name" value="Asparagine--tRNA ligase"/>
    <property type="match status" value="1"/>
</dbReference>
<dbReference type="GO" id="GO:0003676">
    <property type="term" value="F:nucleic acid binding"/>
    <property type="evidence" value="ECO:0007669"/>
    <property type="project" value="InterPro"/>
</dbReference>
<evidence type="ECO:0000256" key="7">
    <source>
        <dbReference type="HAMAP-Rule" id="MF_00534"/>
    </source>
</evidence>
<dbReference type="CDD" id="cd00776">
    <property type="entry name" value="AsxRS_core"/>
    <property type="match status" value="1"/>
</dbReference>
<keyword evidence="4 7" id="KW-0067">ATP-binding</keyword>
<dbReference type="GO" id="GO:0005737">
    <property type="term" value="C:cytoplasm"/>
    <property type="evidence" value="ECO:0007669"/>
    <property type="project" value="UniProtKB-SubCell"/>
</dbReference>
<dbReference type="PANTHER" id="PTHR22594">
    <property type="entry name" value="ASPARTYL/LYSYL-TRNA SYNTHETASE"/>
    <property type="match status" value="1"/>
</dbReference>
<dbReference type="PRINTS" id="PR01042">
    <property type="entry name" value="TRNASYNTHASP"/>
</dbReference>
<dbReference type="Pfam" id="PF00152">
    <property type="entry name" value="tRNA-synt_2"/>
    <property type="match status" value="1"/>
</dbReference>
<dbReference type="GO" id="GO:0016740">
    <property type="term" value="F:transferase activity"/>
    <property type="evidence" value="ECO:0007669"/>
    <property type="project" value="UniProtKB-ARBA"/>
</dbReference>
<comment type="catalytic activity">
    <reaction evidence="7">
        <text>tRNA(Asn) + L-asparagine + ATP = L-asparaginyl-tRNA(Asn) + AMP + diphosphate + H(+)</text>
        <dbReference type="Rhea" id="RHEA:11180"/>
        <dbReference type="Rhea" id="RHEA-COMP:9659"/>
        <dbReference type="Rhea" id="RHEA-COMP:9674"/>
        <dbReference type="ChEBI" id="CHEBI:15378"/>
        <dbReference type="ChEBI" id="CHEBI:30616"/>
        <dbReference type="ChEBI" id="CHEBI:33019"/>
        <dbReference type="ChEBI" id="CHEBI:58048"/>
        <dbReference type="ChEBI" id="CHEBI:78442"/>
        <dbReference type="ChEBI" id="CHEBI:78515"/>
        <dbReference type="ChEBI" id="CHEBI:456215"/>
        <dbReference type="EC" id="6.1.1.22"/>
    </reaction>
</comment>
<dbReference type="Gene3D" id="3.30.930.10">
    <property type="entry name" value="Bira Bifunctional Protein, Domain 2"/>
    <property type="match status" value="1"/>
</dbReference>
<evidence type="ECO:0000256" key="6">
    <source>
        <dbReference type="ARBA" id="ARBA00023146"/>
    </source>
</evidence>
<comment type="subcellular location">
    <subcellularLocation>
        <location evidence="7">Cytoplasm</location>
    </subcellularLocation>
</comment>
<reference evidence="9" key="2">
    <citation type="journal article" date="2021" name="PeerJ">
        <title>Extensive microbial diversity within the chicken gut microbiome revealed by metagenomics and culture.</title>
        <authorList>
            <person name="Gilroy R."/>
            <person name="Ravi A."/>
            <person name="Getino M."/>
            <person name="Pursley I."/>
            <person name="Horton D.L."/>
            <person name="Alikhan N.F."/>
            <person name="Baker D."/>
            <person name="Gharbi K."/>
            <person name="Hall N."/>
            <person name="Watson M."/>
            <person name="Adriaenssens E.M."/>
            <person name="Foster-Nyarko E."/>
            <person name="Jarju S."/>
            <person name="Secka A."/>
            <person name="Antonio M."/>
            <person name="Oren A."/>
            <person name="Chaudhuri R.R."/>
            <person name="La Ragione R."/>
            <person name="Hildebrand F."/>
            <person name="Pallen M.J."/>
        </authorList>
    </citation>
    <scope>NUCLEOTIDE SEQUENCE</scope>
    <source>
        <strain evidence="9">CHK195-11698</strain>
    </source>
</reference>
<dbReference type="GO" id="GO:0140096">
    <property type="term" value="F:catalytic activity, acting on a protein"/>
    <property type="evidence" value="ECO:0007669"/>
    <property type="project" value="UniProtKB-ARBA"/>
</dbReference>
<evidence type="ECO:0000256" key="2">
    <source>
        <dbReference type="ARBA" id="ARBA00022598"/>
    </source>
</evidence>
<dbReference type="GO" id="GO:0006421">
    <property type="term" value="P:asparaginyl-tRNA aminoacylation"/>
    <property type="evidence" value="ECO:0007669"/>
    <property type="project" value="UniProtKB-UniRule"/>
</dbReference>
<reference evidence="9" key="1">
    <citation type="submission" date="2020-10" db="EMBL/GenBank/DDBJ databases">
        <authorList>
            <person name="Gilroy R."/>
        </authorList>
    </citation>
    <scope>NUCLEOTIDE SEQUENCE</scope>
    <source>
        <strain evidence="9">CHK195-11698</strain>
    </source>
</reference>
<dbReference type="HAMAP" id="MF_00534">
    <property type="entry name" value="Asn_tRNA_synth"/>
    <property type="match status" value="1"/>
</dbReference>
<dbReference type="InterPro" id="IPR004365">
    <property type="entry name" value="NA-bd_OB_tRNA"/>
</dbReference>
<dbReference type="InterPro" id="IPR045864">
    <property type="entry name" value="aa-tRNA-synth_II/BPL/LPL"/>
</dbReference>
<keyword evidence="6 7" id="KW-0030">Aminoacyl-tRNA synthetase</keyword>
<evidence type="ECO:0000313" key="10">
    <source>
        <dbReference type="Proteomes" id="UP000824175"/>
    </source>
</evidence>
<dbReference type="AlphaFoldDB" id="A0A9D1HPC6"/>
<dbReference type="NCBIfam" id="NF003037">
    <property type="entry name" value="PRK03932.1"/>
    <property type="match status" value="1"/>
</dbReference>
<dbReference type="EMBL" id="DVMJ01000070">
    <property type="protein sequence ID" value="HIU14061.1"/>
    <property type="molecule type" value="Genomic_DNA"/>
</dbReference>
<dbReference type="SUPFAM" id="SSF55681">
    <property type="entry name" value="Class II aaRS and biotin synthetases"/>
    <property type="match status" value="1"/>
</dbReference>
<dbReference type="Pfam" id="PF01336">
    <property type="entry name" value="tRNA_anti-codon"/>
    <property type="match status" value="1"/>
</dbReference>
<organism evidence="9 10">
    <name type="scientific">Candidatus Fimiplasma intestinipullorum</name>
    <dbReference type="NCBI Taxonomy" id="2840825"/>
    <lineage>
        <taxon>Bacteria</taxon>
        <taxon>Bacillati</taxon>
        <taxon>Bacillota</taxon>
        <taxon>Clostridia</taxon>
        <taxon>Eubacteriales</taxon>
        <taxon>Candidatus Fimiplasma</taxon>
    </lineage>
</organism>
<dbReference type="GO" id="GO:0004816">
    <property type="term" value="F:asparagine-tRNA ligase activity"/>
    <property type="evidence" value="ECO:0007669"/>
    <property type="project" value="UniProtKB-UniRule"/>
</dbReference>
<keyword evidence="7" id="KW-0963">Cytoplasm</keyword>
<evidence type="ECO:0000259" key="8">
    <source>
        <dbReference type="PROSITE" id="PS50862"/>
    </source>
</evidence>
<dbReference type="Proteomes" id="UP000824175">
    <property type="component" value="Unassembled WGS sequence"/>
</dbReference>
<dbReference type="PANTHER" id="PTHR22594:SF34">
    <property type="entry name" value="ASPARAGINE--TRNA LIGASE, MITOCHONDRIAL-RELATED"/>
    <property type="match status" value="1"/>
</dbReference>
<dbReference type="PROSITE" id="PS50862">
    <property type="entry name" value="AA_TRNA_LIGASE_II"/>
    <property type="match status" value="1"/>
</dbReference>
<comment type="caution">
    <text evidence="9">The sequence shown here is derived from an EMBL/GenBank/DDBJ whole genome shotgun (WGS) entry which is preliminary data.</text>
</comment>
<keyword evidence="2 7" id="KW-0436">Ligase</keyword>
<dbReference type="Gene3D" id="2.40.50.140">
    <property type="entry name" value="Nucleic acid-binding proteins"/>
    <property type="match status" value="1"/>
</dbReference>
<feature type="domain" description="Aminoacyl-transfer RNA synthetases class-II family profile" evidence="8">
    <location>
        <begin position="142"/>
        <end position="451"/>
    </location>
</feature>